<evidence type="ECO:0008006" key="4">
    <source>
        <dbReference type="Google" id="ProtNLM"/>
    </source>
</evidence>
<protein>
    <recommendedName>
        <fullName evidence="4">DUF1275 domain-containing protein</fullName>
    </recommendedName>
</protein>
<dbReference type="AlphaFoldDB" id="S0KSF3"/>
<dbReference type="PANTHER" id="PTHR37314:SF4">
    <property type="entry name" value="UPF0700 TRANSMEMBRANE PROTEIN YOAK"/>
    <property type="match status" value="1"/>
</dbReference>
<proteinExistence type="predicted"/>
<feature type="transmembrane region" description="Helical" evidence="1">
    <location>
        <begin position="169"/>
        <end position="192"/>
    </location>
</feature>
<name>S0KSF3_9ENTE</name>
<dbReference type="InterPro" id="IPR010699">
    <property type="entry name" value="DUF1275"/>
</dbReference>
<keyword evidence="1" id="KW-1133">Transmembrane helix</keyword>
<dbReference type="eggNOG" id="COG3619">
    <property type="taxonomic scope" value="Bacteria"/>
</dbReference>
<dbReference type="EMBL" id="ASWO01000005">
    <property type="protein sequence ID" value="EOT83855.1"/>
    <property type="molecule type" value="Genomic_DNA"/>
</dbReference>
<feature type="transmembrane region" description="Helical" evidence="1">
    <location>
        <begin position="12"/>
        <end position="30"/>
    </location>
</feature>
<feature type="transmembrane region" description="Helical" evidence="1">
    <location>
        <begin position="60"/>
        <end position="80"/>
    </location>
</feature>
<gene>
    <name evidence="2" type="ORF">I573_01580</name>
</gene>
<dbReference type="PANTHER" id="PTHR37314">
    <property type="entry name" value="SLR0142 PROTEIN"/>
    <property type="match status" value="1"/>
</dbReference>
<dbReference type="OrthoDB" id="7057004at2"/>
<feature type="transmembrane region" description="Helical" evidence="1">
    <location>
        <begin position="198"/>
        <end position="220"/>
    </location>
</feature>
<keyword evidence="3" id="KW-1185">Reference proteome</keyword>
<accession>S0KSF3</accession>
<evidence type="ECO:0000313" key="2">
    <source>
        <dbReference type="EMBL" id="EOT83855.1"/>
    </source>
</evidence>
<comment type="caution">
    <text evidence="2">The sequence shown here is derived from an EMBL/GenBank/DDBJ whole genome shotgun (WGS) entry which is preliminary data.</text>
</comment>
<reference evidence="2 3" key="1">
    <citation type="submission" date="2013-03" db="EMBL/GenBank/DDBJ databases">
        <title>The Genome Sequence of Enterococcus sulfureus ATCC_49903 (PacBio/Illumina hybrid assembly).</title>
        <authorList>
            <consortium name="The Broad Institute Genomics Platform"/>
            <consortium name="The Broad Institute Genome Sequencing Center for Infectious Disease"/>
            <person name="Earl A."/>
            <person name="Russ C."/>
            <person name="Gilmore M."/>
            <person name="Surin D."/>
            <person name="Walker B."/>
            <person name="Young S."/>
            <person name="Zeng Q."/>
            <person name="Gargeya S."/>
            <person name="Fitzgerald M."/>
            <person name="Haas B."/>
            <person name="Abouelleil A."/>
            <person name="Allen A.W."/>
            <person name="Alvarado L."/>
            <person name="Arachchi H.M."/>
            <person name="Berlin A.M."/>
            <person name="Chapman S.B."/>
            <person name="Gainer-Dewar J."/>
            <person name="Goldberg J."/>
            <person name="Griggs A."/>
            <person name="Gujja S."/>
            <person name="Hansen M."/>
            <person name="Howarth C."/>
            <person name="Imamovic A."/>
            <person name="Ireland A."/>
            <person name="Larimer J."/>
            <person name="McCowan C."/>
            <person name="Murphy C."/>
            <person name="Pearson M."/>
            <person name="Poon T.W."/>
            <person name="Priest M."/>
            <person name="Roberts A."/>
            <person name="Saif S."/>
            <person name="Shea T."/>
            <person name="Sisk P."/>
            <person name="Sykes S."/>
            <person name="Wortman J."/>
            <person name="Nusbaum C."/>
            <person name="Birren B."/>
        </authorList>
    </citation>
    <scope>NUCLEOTIDE SEQUENCE [LARGE SCALE GENOMIC DNA]</scope>
    <source>
        <strain evidence="2 3">ATCC 49903</strain>
    </source>
</reference>
<keyword evidence="1" id="KW-0472">Membrane</keyword>
<dbReference type="RefSeq" id="WP_016185550.1">
    <property type="nucleotide sequence ID" value="NZ_ASWO01000005.1"/>
</dbReference>
<organism evidence="2 3">
    <name type="scientific">Enterococcus sulfureus ATCC 49903</name>
    <dbReference type="NCBI Taxonomy" id="1140003"/>
    <lineage>
        <taxon>Bacteria</taxon>
        <taxon>Bacillati</taxon>
        <taxon>Bacillota</taxon>
        <taxon>Bacilli</taxon>
        <taxon>Lactobacillales</taxon>
        <taxon>Enterococcaceae</taxon>
        <taxon>Enterococcus</taxon>
    </lineage>
</organism>
<feature type="transmembrane region" description="Helical" evidence="1">
    <location>
        <begin position="114"/>
        <end position="130"/>
    </location>
</feature>
<feature type="transmembrane region" description="Helical" evidence="1">
    <location>
        <begin position="87"/>
        <end position="108"/>
    </location>
</feature>
<keyword evidence="1" id="KW-0812">Transmembrane</keyword>
<evidence type="ECO:0000313" key="3">
    <source>
        <dbReference type="Proteomes" id="UP000015961"/>
    </source>
</evidence>
<evidence type="ECO:0000256" key="1">
    <source>
        <dbReference type="SAM" id="Phobius"/>
    </source>
</evidence>
<sequence length="226" mass="25955">MRKEIHEFRSVGLILAFIGGAVDLYTYMHYDSFASAQTGNLILAIMQTIDGQWGSVWKKFLSTLFFFLGVFFGKALMHYFRKRNWPFWRLIILYTETLLFFLFSLSFIHTKATLVTIIISFITAAQWISFDKINGRVYTSLFTTGNLKGMASGLYDYLLTKDHKALATFIHFALVVAAFLIGAVVLGISYRLFAEKSILIVAFLFLYLSISQTILVLRFYRSDYPA</sequence>
<dbReference type="Pfam" id="PF06912">
    <property type="entry name" value="DUF1275"/>
    <property type="match status" value="1"/>
</dbReference>
<dbReference type="PATRIC" id="fig|1140003.3.peg.1056"/>
<dbReference type="Proteomes" id="UP000015961">
    <property type="component" value="Unassembled WGS sequence"/>
</dbReference>